<dbReference type="HOGENOM" id="CLU_655626_0_0_1"/>
<dbReference type="EMBL" id="KN825001">
    <property type="protein sequence ID" value="KIK96148.1"/>
    <property type="molecule type" value="Genomic_DNA"/>
</dbReference>
<name>A0A0D0DS64_9AGAM</name>
<keyword evidence="3" id="KW-1185">Reference proteome</keyword>
<dbReference type="InParanoid" id="A0A0D0DS64"/>
<dbReference type="AlphaFoldDB" id="A0A0D0DS64"/>
<feature type="region of interest" description="Disordered" evidence="1">
    <location>
        <begin position="422"/>
        <end position="444"/>
    </location>
</feature>
<dbReference type="OrthoDB" id="2349883at2759"/>
<proteinExistence type="predicted"/>
<reference evidence="2 3" key="1">
    <citation type="submission" date="2014-04" db="EMBL/GenBank/DDBJ databases">
        <authorList>
            <consortium name="DOE Joint Genome Institute"/>
            <person name="Kuo A."/>
            <person name="Kohler A."/>
            <person name="Jargeat P."/>
            <person name="Nagy L.G."/>
            <person name="Floudas D."/>
            <person name="Copeland A."/>
            <person name="Barry K.W."/>
            <person name="Cichocki N."/>
            <person name="Veneault-Fourrey C."/>
            <person name="LaButti K."/>
            <person name="Lindquist E.A."/>
            <person name="Lipzen A."/>
            <person name="Lundell T."/>
            <person name="Morin E."/>
            <person name="Murat C."/>
            <person name="Sun H."/>
            <person name="Tunlid A."/>
            <person name="Henrissat B."/>
            <person name="Grigoriev I.V."/>
            <person name="Hibbett D.S."/>
            <person name="Martin F."/>
            <person name="Nordberg H.P."/>
            <person name="Cantor M.N."/>
            <person name="Hua S.X."/>
        </authorList>
    </citation>
    <scope>NUCLEOTIDE SEQUENCE [LARGE SCALE GENOMIC DNA]</scope>
    <source>
        <strain evidence="2 3">Ve08.2h10</strain>
    </source>
</reference>
<gene>
    <name evidence="2" type="ORF">PAXRUDRAFT_826274</name>
</gene>
<dbReference type="Proteomes" id="UP000054538">
    <property type="component" value="Unassembled WGS sequence"/>
</dbReference>
<evidence type="ECO:0000256" key="1">
    <source>
        <dbReference type="SAM" id="MobiDB-lite"/>
    </source>
</evidence>
<accession>A0A0D0DS64</accession>
<organism evidence="2 3">
    <name type="scientific">Paxillus rubicundulus Ve08.2h10</name>
    <dbReference type="NCBI Taxonomy" id="930991"/>
    <lineage>
        <taxon>Eukaryota</taxon>
        <taxon>Fungi</taxon>
        <taxon>Dikarya</taxon>
        <taxon>Basidiomycota</taxon>
        <taxon>Agaricomycotina</taxon>
        <taxon>Agaricomycetes</taxon>
        <taxon>Agaricomycetidae</taxon>
        <taxon>Boletales</taxon>
        <taxon>Paxilineae</taxon>
        <taxon>Paxillaceae</taxon>
        <taxon>Paxillus</taxon>
    </lineage>
</organism>
<evidence type="ECO:0000313" key="3">
    <source>
        <dbReference type="Proteomes" id="UP000054538"/>
    </source>
</evidence>
<sequence length="444" mass="50124">MPRAMLVRPHPTWRARVAPTPRRYSTEAASAPPKYHSKVRAIPFAFSEEDAITHVGVTASLALHGRSHKGEVNIPVGSLVTSVLAKYLPMSGFKALRPARIQALYYPTWFVDAELRAKAWFSSSSDSEDSQTEIATVQVNDLYLPGFGMDFGRVLVRDRPADIQLALPFSVDLARQYGFEIMCLPYNIAPFDLVQSARNLSYKQATINDDVRFEPRSLKMNLAAAYPVLLPVYVAQYVPPEPWPPVTVIVAAHGKPGAHYVHVPSHSDATDEDRPRLAIEDYIDEDYIEFGGAPEEADIRAHLISPRTHSDASNELSSWLNDKFHERSTPLFMATRQPIDMDDPRVREWTEEEVEPVRKWLALGESISHLKGMIKAISTVNIDQVKIIEFPPKMGAKADPKTLIAGLEGYFKAEADKLQKLEEKRTAETPDWWRQWEQSRTPKR</sequence>
<reference evidence="3" key="2">
    <citation type="submission" date="2015-01" db="EMBL/GenBank/DDBJ databases">
        <title>Evolutionary Origins and Diversification of the Mycorrhizal Mutualists.</title>
        <authorList>
            <consortium name="DOE Joint Genome Institute"/>
            <consortium name="Mycorrhizal Genomics Consortium"/>
            <person name="Kohler A."/>
            <person name="Kuo A."/>
            <person name="Nagy L.G."/>
            <person name="Floudas D."/>
            <person name="Copeland A."/>
            <person name="Barry K.W."/>
            <person name="Cichocki N."/>
            <person name="Veneault-Fourrey C."/>
            <person name="LaButti K."/>
            <person name="Lindquist E.A."/>
            <person name="Lipzen A."/>
            <person name="Lundell T."/>
            <person name="Morin E."/>
            <person name="Murat C."/>
            <person name="Riley R."/>
            <person name="Ohm R."/>
            <person name="Sun H."/>
            <person name="Tunlid A."/>
            <person name="Henrissat B."/>
            <person name="Grigoriev I.V."/>
            <person name="Hibbett D.S."/>
            <person name="Martin F."/>
        </authorList>
    </citation>
    <scope>NUCLEOTIDE SEQUENCE [LARGE SCALE GENOMIC DNA]</scope>
    <source>
        <strain evidence="3">Ve08.2h10</strain>
    </source>
</reference>
<evidence type="ECO:0000313" key="2">
    <source>
        <dbReference type="EMBL" id="KIK96148.1"/>
    </source>
</evidence>
<protein>
    <submittedName>
        <fullName evidence="2">Uncharacterized protein</fullName>
    </submittedName>
</protein>